<dbReference type="EMBL" id="JAIOIV010000017">
    <property type="protein sequence ID" value="MBZ0155024.1"/>
    <property type="molecule type" value="Genomic_DNA"/>
</dbReference>
<evidence type="ECO:0000313" key="2">
    <source>
        <dbReference type="EMBL" id="MBZ0155024.1"/>
    </source>
</evidence>
<evidence type="ECO:0008006" key="4">
    <source>
        <dbReference type="Google" id="ProtNLM"/>
    </source>
</evidence>
<proteinExistence type="predicted"/>
<accession>A0A953J8B6</accession>
<evidence type="ECO:0000256" key="1">
    <source>
        <dbReference type="SAM" id="SignalP"/>
    </source>
</evidence>
<sequence>MFRWKKAVIISMISLLLAGSAYATPQWEGGAAGGLIGGIAGALLDHKNPWRGGVIGAGLGAIAGATLADISVRGSQEAARTDRPVEYTTGNGRGVYRAEPVGAFYYPDRYTKCRKVHERTWENGRLVRDTVREVCEGVRTGGGYGTPLAYEETPPPYAVPGPPPVVLIPGTYVYAVPDSAGRLLFYDGFWWRPVRGHWYRSRHFDGPWIHVRFDRVPYALRELPPDYPRLLYGQHRIACGDVRGHWDRGVRD</sequence>
<evidence type="ECO:0000313" key="3">
    <source>
        <dbReference type="Proteomes" id="UP000705867"/>
    </source>
</evidence>
<organism evidence="2 3">
    <name type="scientific">Candidatus Nitrobium versatile</name>
    <dbReference type="NCBI Taxonomy" id="2884831"/>
    <lineage>
        <taxon>Bacteria</taxon>
        <taxon>Pseudomonadati</taxon>
        <taxon>Nitrospirota</taxon>
        <taxon>Nitrospiria</taxon>
        <taxon>Nitrospirales</taxon>
        <taxon>Nitrospiraceae</taxon>
        <taxon>Candidatus Nitrobium</taxon>
    </lineage>
</organism>
<reference evidence="2" key="2">
    <citation type="submission" date="2021-08" db="EMBL/GenBank/DDBJ databases">
        <authorList>
            <person name="Dalcin Martins P."/>
        </authorList>
    </citation>
    <scope>NUCLEOTIDE SEQUENCE</scope>
    <source>
        <strain evidence="2">MAG_39</strain>
    </source>
</reference>
<feature type="chain" id="PRO_5037491077" description="Glycine zipper 2TM domain-containing protein" evidence="1">
    <location>
        <begin position="24"/>
        <end position="252"/>
    </location>
</feature>
<comment type="caution">
    <text evidence="2">The sequence shown here is derived from an EMBL/GenBank/DDBJ whole genome shotgun (WGS) entry which is preliminary data.</text>
</comment>
<dbReference type="Proteomes" id="UP000705867">
    <property type="component" value="Unassembled WGS sequence"/>
</dbReference>
<gene>
    <name evidence="2" type="ORF">K8I29_02270</name>
</gene>
<keyword evidence="1" id="KW-0732">Signal</keyword>
<feature type="signal peptide" evidence="1">
    <location>
        <begin position="1"/>
        <end position="23"/>
    </location>
</feature>
<reference evidence="2" key="1">
    <citation type="journal article" date="2021" name="bioRxiv">
        <title>Unraveling nitrogen, sulfur and carbon metabolic pathways and microbial community transcriptional responses to substrate deprivation and toxicity stresses in a bioreactor mimicking anoxic brackish coastal sediment conditions.</title>
        <authorList>
            <person name="Martins P.D."/>
            <person name="Echeveste M.J."/>
            <person name="Arshad A."/>
            <person name="Kurth J."/>
            <person name="Ouboter H."/>
            <person name="Jetten M.S.M."/>
            <person name="Welte C.U."/>
        </authorList>
    </citation>
    <scope>NUCLEOTIDE SEQUENCE</scope>
    <source>
        <strain evidence="2">MAG_39</strain>
    </source>
</reference>
<protein>
    <recommendedName>
        <fullName evidence="4">Glycine zipper 2TM domain-containing protein</fullName>
    </recommendedName>
</protein>
<name>A0A953J8B6_9BACT</name>
<dbReference type="AlphaFoldDB" id="A0A953J8B6"/>